<gene>
    <name evidence="7" type="ORF">OO014_13900</name>
</gene>
<dbReference type="CDD" id="cd03220">
    <property type="entry name" value="ABC_KpsT_Wzt"/>
    <property type="match status" value="1"/>
</dbReference>
<sequence>MPDVSENTGRLELPEGFPEETPKKGIEVPIGEPTVMVRNLSVHYRVPTSDKSGGGRGPVGRALRSLGWSRQVTVKAVRNVTFVARSGESIGVVGHNGSGKSTLLRVIAGLETPTRGTVLASATPSFLGVNAALMPEMSGMANVRLGLLAMGKSPREVEAAIPDVVDLAGLGDSIHLPMKTYSSGMGARLRFAISASARPEILLIDEALATGDAATKERSEARMAEIRREAGTIFLVSHAAQTIEEMCTRAIWLHKGEMVLDGPAYETARAYRWWAWNISKGEHDKAEKLLADARAQLKFTHVAVHDSTSKRYIPRHRPSI</sequence>
<dbReference type="Gene3D" id="3.40.50.300">
    <property type="entry name" value="P-loop containing nucleotide triphosphate hydrolases"/>
    <property type="match status" value="1"/>
</dbReference>
<evidence type="ECO:0000256" key="5">
    <source>
        <dbReference type="SAM" id="MobiDB-lite"/>
    </source>
</evidence>
<reference evidence="7 8" key="1">
    <citation type="submission" date="2022-11" db="EMBL/GenBank/DDBJ databases">
        <title>Anaerobic phenanthrene biodegradation by a DNRA strain PheN6.</title>
        <authorList>
            <person name="Zhang Z."/>
        </authorList>
    </citation>
    <scope>NUCLEOTIDE SEQUENCE [LARGE SCALE GENOMIC DNA]</scope>
    <source>
        <strain evidence="7 8">PheN6</strain>
    </source>
</reference>
<proteinExistence type="inferred from homology"/>
<evidence type="ECO:0000256" key="4">
    <source>
        <dbReference type="ARBA" id="ARBA00022840"/>
    </source>
</evidence>
<name>A0ABT5GJD3_9MICO</name>
<dbReference type="GO" id="GO:0005524">
    <property type="term" value="F:ATP binding"/>
    <property type="evidence" value="ECO:0007669"/>
    <property type="project" value="UniProtKB-KW"/>
</dbReference>
<comment type="similarity">
    <text evidence="1">Belongs to the ABC transporter superfamily.</text>
</comment>
<dbReference type="Proteomes" id="UP001150259">
    <property type="component" value="Unassembled WGS sequence"/>
</dbReference>
<evidence type="ECO:0000313" key="7">
    <source>
        <dbReference type="EMBL" id="MDC5698348.1"/>
    </source>
</evidence>
<accession>A0ABT5GJD3</accession>
<evidence type="ECO:0000259" key="6">
    <source>
        <dbReference type="PROSITE" id="PS50893"/>
    </source>
</evidence>
<keyword evidence="4 7" id="KW-0067">ATP-binding</keyword>
<dbReference type="EMBL" id="JAPFQL010000063">
    <property type="protein sequence ID" value="MDC5698348.1"/>
    <property type="molecule type" value="Genomic_DNA"/>
</dbReference>
<dbReference type="InterPro" id="IPR015860">
    <property type="entry name" value="ABC_transpr_TagH-like"/>
</dbReference>
<dbReference type="Pfam" id="PF00005">
    <property type="entry name" value="ABC_tran"/>
    <property type="match status" value="1"/>
</dbReference>
<dbReference type="InterPro" id="IPR027417">
    <property type="entry name" value="P-loop_NTPase"/>
</dbReference>
<organism evidence="7 8">
    <name type="scientific">Intrasporangium calvum</name>
    <dbReference type="NCBI Taxonomy" id="53358"/>
    <lineage>
        <taxon>Bacteria</taxon>
        <taxon>Bacillati</taxon>
        <taxon>Actinomycetota</taxon>
        <taxon>Actinomycetes</taxon>
        <taxon>Micrococcales</taxon>
        <taxon>Intrasporangiaceae</taxon>
        <taxon>Intrasporangium</taxon>
    </lineage>
</organism>
<keyword evidence="2" id="KW-0813">Transport</keyword>
<dbReference type="PANTHER" id="PTHR46743:SF2">
    <property type="entry name" value="TEICHOIC ACIDS EXPORT ATP-BINDING PROTEIN TAGH"/>
    <property type="match status" value="1"/>
</dbReference>
<feature type="region of interest" description="Disordered" evidence="5">
    <location>
        <begin position="1"/>
        <end position="27"/>
    </location>
</feature>
<dbReference type="InterPro" id="IPR050683">
    <property type="entry name" value="Bact_Polysacc_Export_ATP-bd"/>
</dbReference>
<dbReference type="InterPro" id="IPR003593">
    <property type="entry name" value="AAA+_ATPase"/>
</dbReference>
<dbReference type="InterPro" id="IPR003439">
    <property type="entry name" value="ABC_transporter-like_ATP-bd"/>
</dbReference>
<dbReference type="PANTHER" id="PTHR46743">
    <property type="entry name" value="TEICHOIC ACIDS EXPORT ATP-BINDING PROTEIN TAGH"/>
    <property type="match status" value="1"/>
</dbReference>
<dbReference type="PROSITE" id="PS50893">
    <property type="entry name" value="ABC_TRANSPORTER_2"/>
    <property type="match status" value="1"/>
</dbReference>
<evidence type="ECO:0000256" key="3">
    <source>
        <dbReference type="ARBA" id="ARBA00022741"/>
    </source>
</evidence>
<dbReference type="RefSeq" id="WP_272462922.1">
    <property type="nucleotide sequence ID" value="NZ_JAPFQL010000063.1"/>
</dbReference>
<evidence type="ECO:0000256" key="2">
    <source>
        <dbReference type="ARBA" id="ARBA00022448"/>
    </source>
</evidence>
<protein>
    <submittedName>
        <fullName evidence="7">ABC transporter ATP-binding protein</fullName>
    </submittedName>
</protein>
<evidence type="ECO:0000256" key="1">
    <source>
        <dbReference type="ARBA" id="ARBA00005417"/>
    </source>
</evidence>
<keyword evidence="3" id="KW-0547">Nucleotide-binding</keyword>
<feature type="domain" description="ABC transporter" evidence="6">
    <location>
        <begin position="61"/>
        <end position="280"/>
    </location>
</feature>
<evidence type="ECO:0000313" key="8">
    <source>
        <dbReference type="Proteomes" id="UP001150259"/>
    </source>
</evidence>
<dbReference type="SUPFAM" id="SSF52540">
    <property type="entry name" value="P-loop containing nucleoside triphosphate hydrolases"/>
    <property type="match status" value="1"/>
</dbReference>
<dbReference type="SMART" id="SM00382">
    <property type="entry name" value="AAA"/>
    <property type="match status" value="1"/>
</dbReference>
<keyword evidence="8" id="KW-1185">Reference proteome</keyword>
<comment type="caution">
    <text evidence="7">The sequence shown here is derived from an EMBL/GenBank/DDBJ whole genome shotgun (WGS) entry which is preliminary data.</text>
</comment>